<dbReference type="Pfam" id="PF17919">
    <property type="entry name" value="RT_RNaseH_2"/>
    <property type="match status" value="1"/>
</dbReference>
<keyword evidence="3" id="KW-1185">Reference proteome</keyword>
<dbReference type="CDD" id="cd09274">
    <property type="entry name" value="RNase_HI_RT_Ty3"/>
    <property type="match status" value="1"/>
</dbReference>
<dbReference type="SUPFAM" id="SSF56672">
    <property type="entry name" value="DNA/RNA polymerases"/>
    <property type="match status" value="1"/>
</dbReference>
<dbReference type="InterPro" id="IPR043128">
    <property type="entry name" value="Rev_trsase/Diguanyl_cyclase"/>
</dbReference>
<evidence type="ECO:0000313" key="3">
    <source>
        <dbReference type="Proteomes" id="UP001159363"/>
    </source>
</evidence>
<dbReference type="Proteomes" id="UP001159363">
    <property type="component" value="Chromosome 3"/>
</dbReference>
<evidence type="ECO:0000313" key="2">
    <source>
        <dbReference type="EMBL" id="KAJ8890358.1"/>
    </source>
</evidence>
<dbReference type="EMBL" id="JARBHB010000003">
    <property type="protein sequence ID" value="KAJ8890358.1"/>
    <property type="molecule type" value="Genomic_DNA"/>
</dbReference>
<proteinExistence type="predicted"/>
<feature type="domain" description="Reverse transcriptase/retrotransposon-derived protein RNase H-like" evidence="1">
    <location>
        <begin position="31"/>
        <end position="122"/>
    </location>
</feature>
<dbReference type="InterPro" id="IPR043502">
    <property type="entry name" value="DNA/RNA_pol_sf"/>
</dbReference>
<dbReference type="InterPro" id="IPR041577">
    <property type="entry name" value="RT_RNaseH_2"/>
</dbReference>
<gene>
    <name evidence="2" type="ORF">PR048_009866</name>
</gene>
<reference evidence="2 3" key="1">
    <citation type="submission" date="2023-02" db="EMBL/GenBank/DDBJ databases">
        <title>LHISI_Scaffold_Assembly.</title>
        <authorList>
            <person name="Stuart O.P."/>
            <person name="Cleave R."/>
            <person name="Magrath M.J.L."/>
            <person name="Mikheyev A.S."/>
        </authorList>
    </citation>
    <scope>NUCLEOTIDE SEQUENCE [LARGE SCALE GENOMIC DNA]</scope>
    <source>
        <strain evidence="2">Daus_M_001</strain>
        <tissue evidence="2">Leg muscle</tissue>
    </source>
</reference>
<evidence type="ECO:0000259" key="1">
    <source>
        <dbReference type="Pfam" id="PF17919"/>
    </source>
</evidence>
<name>A0ABQ9I156_9NEOP</name>
<sequence>MVKYLSKFILNVSELSTPLRQLLEKNVAWHWEHDQDSAFETLKRSFKFPPVLTYYDYNRPVISSVDASSYSVASVLLQENQPIAYASKALTKAQLNYSQIEKEALVILTACKKFHQYVWGNKNLQIESDHKPHQAIFKKPHLSAPARLQRILFEVLPYKPTLIYVKGSQLYIADALSRDCHSTPEVDVSPTFEIHILIPLSKERTMELRRAVDSSEELSTLCTTILKGEELAVYKDVIFKGAQTLIWQHERTRSLTPTSPPQWHYRYLKTGKIPCFLAWNDTGHYLICPEVRSLQTITRESHPRTSYSRRHSVTPVDVCGF</sequence>
<comment type="caution">
    <text evidence="2">The sequence shown here is derived from an EMBL/GenBank/DDBJ whole genome shotgun (WGS) entry which is preliminary data.</text>
</comment>
<dbReference type="PANTHER" id="PTHR37984">
    <property type="entry name" value="PROTEIN CBG26694"/>
    <property type="match status" value="1"/>
</dbReference>
<dbReference type="InterPro" id="IPR050951">
    <property type="entry name" value="Retrovirus_Pol_polyprotein"/>
</dbReference>
<protein>
    <recommendedName>
        <fullName evidence="1">Reverse transcriptase/retrotransposon-derived protein RNase H-like domain-containing protein</fullName>
    </recommendedName>
</protein>
<dbReference type="Gene3D" id="3.30.70.270">
    <property type="match status" value="1"/>
</dbReference>
<organism evidence="2 3">
    <name type="scientific">Dryococelus australis</name>
    <dbReference type="NCBI Taxonomy" id="614101"/>
    <lineage>
        <taxon>Eukaryota</taxon>
        <taxon>Metazoa</taxon>
        <taxon>Ecdysozoa</taxon>
        <taxon>Arthropoda</taxon>
        <taxon>Hexapoda</taxon>
        <taxon>Insecta</taxon>
        <taxon>Pterygota</taxon>
        <taxon>Neoptera</taxon>
        <taxon>Polyneoptera</taxon>
        <taxon>Phasmatodea</taxon>
        <taxon>Verophasmatodea</taxon>
        <taxon>Anareolatae</taxon>
        <taxon>Phasmatidae</taxon>
        <taxon>Eurycanthinae</taxon>
        <taxon>Dryococelus</taxon>
    </lineage>
</organism>
<dbReference type="PANTHER" id="PTHR37984:SF8">
    <property type="entry name" value="CCHC-TYPE DOMAIN-CONTAINING PROTEIN"/>
    <property type="match status" value="1"/>
</dbReference>
<accession>A0ABQ9I156</accession>